<dbReference type="VEuPathDB" id="FungiDB:A9K55_008786"/>
<evidence type="ECO:0000256" key="11">
    <source>
        <dbReference type="RuleBase" id="RU079119"/>
    </source>
</evidence>
<evidence type="ECO:0000256" key="7">
    <source>
        <dbReference type="ARBA" id="ARBA00023288"/>
    </source>
</evidence>
<keyword evidence="7" id="KW-0449">Lipoprotein</keyword>
<evidence type="ECO:0000256" key="2">
    <source>
        <dbReference type="ARBA" id="ARBA00022679"/>
    </source>
</evidence>
<evidence type="ECO:0000259" key="13">
    <source>
        <dbReference type="Pfam" id="PF01529"/>
    </source>
</evidence>
<dbReference type="Proteomes" id="UP000323067">
    <property type="component" value="Chromosome vii"/>
</dbReference>
<evidence type="ECO:0000313" key="15">
    <source>
        <dbReference type="Proteomes" id="UP000323067"/>
    </source>
</evidence>
<dbReference type="PANTHER" id="PTHR22883:SF23">
    <property type="entry name" value="PALMITOYLTRANSFERASE ZDHHC6"/>
    <property type="match status" value="1"/>
</dbReference>
<dbReference type="InterPro" id="IPR039859">
    <property type="entry name" value="PFA4/ZDH16/20/ERF2-like"/>
</dbReference>
<dbReference type="GO" id="GO:0016020">
    <property type="term" value="C:membrane"/>
    <property type="evidence" value="ECO:0007669"/>
    <property type="project" value="UniProtKB-SubCell"/>
</dbReference>
<evidence type="ECO:0000256" key="4">
    <source>
        <dbReference type="ARBA" id="ARBA00022989"/>
    </source>
</evidence>
<dbReference type="EMBL" id="CP023324">
    <property type="protein sequence ID" value="ATY61810.1"/>
    <property type="molecule type" value="Genomic_DNA"/>
</dbReference>
<keyword evidence="4 11" id="KW-1133">Transmembrane helix</keyword>
<organism evidence="14 15">
    <name type="scientific">Cordyceps militaris</name>
    <name type="common">Caterpillar fungus</name>
    <name type="synonym">Clavaria militaris</name>
    <dbReference type="NCBI Taxonomy" id="73501"/>
    <lineage>
        <taxon>Eukaryota</taxon>
        <taxon>Fungi</taxon>
        <taxon>Dikarya</taxon>
        <taxon>Ascomycota</taxon>
        <taxon>Pezizomycotina</taxon>
        <taxon>Sordariomycetes</taxon>
        <taxon>Hypocreomycetidae</taxon>
        <taxon>Hypocreales</taxon>
        <taxon>Cordycipitaceae</taxon>
        <taxon>Cordyceps</taxon>
    </lineage>
</organism>
<dbReference type="InterPro" id="IPR001594">
    <property type="entry name" value="Palmitoyltrfase_DHHC"/>
</dbReference>
<keyword evidence="8 11" id="KW-0012">Acyltransferase</keyword>
<accession>A0A2H4SFC8</accession>
<evidence type="ECO:0000256" key="3">
    <source>
        <dbReference type="ARBA" id="ARBA00022692"/>
    </source>
</evidence>
<reference evidence="14 15" key="1">
    <citation type="journal article" date="2017" name="BMC Genomics">
        <title>Chromosome level assembly and secondary metabolite potential of the parasitic fungus Cordyceps militaris.</title>
        <authorList>
            <person name="Kramer G.J."/>
            <person name="Nodwell J.R."/>
        </authorList>
    </citation>
    <scope>NUCLEOTIDE SEQUENCE [LARGE SCALE GENOMIC DNA]</scope>
    <source>
        <strain evidence="14 15">ATCC 34164</strain>
    </source>
</reference>
<evidence type="ECO:0000256" key="9">
    <source>
        <dbReference type="ARBA" id="ARBA00038298"/>
    </source>
</evidence>
<comment type="catalytic activity">
    <reaction evidence="10 11">
        <text>L-cysteinyl-[protein] + hexadecanoyl-CoA = S-hexadecanoyl-L-cysteinyl-[protein] + CoA</text>
        <dbReference type="Rhea" id="RHEA:36683"/>
        <dbReference type="Rhea" id="RHEA-COMP:10131"/>
        <dbReference type="Rhea" id="RHEA-COMP:11032"/>
        <dbReference type="ChEBI" id="CHEBI:29950"/>
        <dbReference type="ChEBI" id="CHEBI:57287"/>
        <dbReference type="ChEBI" id="CHEBI:57379"/>
        <dbReference type="ChEBI" id="CHEBI:74151"/>
        <dbReference type="EC" id="2.3.1.225"/>
    </reaction>
</comment>
<dbReference type="Pfam" id="PF01529">
    <property type="entry name" value="DHHC"/>
    <property type="match status" value="1"/>
</dbReference>
<comment type="similarity">
    <text evidence="9">Belongs to the DHHC palmitoyltransferase family. PFA5 subfamily.</text>
</comment>
<sequence length="435" mass="48730">MTPPASNRLSTRLAIRLIPIFILCVFVVATYIFVGHICVQYYIQEKGRVAFGAGMIALYFIIFFIMLSAYLRTFVTVIRDPGLVPLLRAQTDDTNEKQPPPPPRRRRGRNCKDEPDIEAQTWAPMDMSSDSPGLEAFYSKDVFACEPDGRPKWCSGCCQWKPDRAHHSSELGRCVRKMDHLCPWVGGMVSETSFNFFSQFTFYCSLYCSLVLAITGYTVSQQSTERPSPDGWVVAGLVLSAFFVLFSGGMALTSLRYILTNMTNIDMFSRSRNSYLAVRVPLDAPTSRYYPTVLYPLEPLPPPRTSLVAAPPPTPPAGADIGDPGATPVVGRPVAGGGQPAVASRDVRARRKFAILCVEARENPWDLGFRRNWVSVMGSTPWEWLLPIRHSPCCDHDSMVSDYPTGNTLYEIKRRYHFDECDILDPSRENQPVSV</sequence>
<keyword evidence="5 11" id="KW-0472">Membrane</keyword>
<gene>
    <name evidence="14" type="ORF">A9K55_008786</name>
</gene>
<dbReference type="GO" id="GO:0019706">
    <property type="term" value="F:protein-cysteine S-palmitoyltransferase activity"/>
    <property type="evidence" value="ECO:0007669"/>
    <property type="project" value="UniProtKB-EC"/>
</dbReference>
<feature type="region of interest" description="Disordered" evidence="12">
    <location>
        <begin position="89"/>
        <end position="112"/>
    </location>
</feature>
<feature type="transmembrane region" description="Helical" evidence="11">
    <location>
        <begin position="200"/>
        <end position="220"/>
    </location>
</feature>
<name>A0A2H4SFC8_CORMI</name>
<evidence type="ECO:0000256" key="8">
    <source>
        <dbReference type="ARBA" id="ARBA00023315"/>
    </source>
</evidence>
<evidence type="ECO:0000256" key="12">
    <source>
        <dbReference type="SAM" id="MobiDB-lite"/>
    </source>
</evidence>
<evidence type="ECO:0000256" key="5">
    <source>
        <dbReference type="ARBA" id="ARBA00023136"/>
    </source>
</evidence>
<comment type="domain">
    <text evidence="11">The DHHC domain is required for palmitoyltransferase activity.</text>
</comment>
<dbReference type="PROSITE" id="PS50216">
    <property type="entry name" value="DHHC"/>
    <property type="match status" value="1"/>
</dbReference>
<dbReference type="GO" id="GO:0005783">
    <property type="term" value="C:endoplasmic reticulum"/>
    <property type="evidence" value="ECO:0007669"/>
    <property type="project" value="TreeGrafter"/>
</dbReference>
<dbReference type="GO" id="GO:0005794">
    <property type="term" value="C:Golgi apparatus"/>
    <property type="evidence" value="ECO:0007669"/>
    <property type="project" value="TreeGrafter"/>
</dbReference>
<dbReference type="OrthoDB" id="331948at2759"/>
<dbReference type="GO" id="GO:0006612">
    <property type="term" value="P:protein targeting to membrane"/>
    <property type="evidence" value="ECO:0007669"/>
    <property type="project" value="TreeGrafter"/>
</dbReference>
<dbReference type="PANTHER" id="PTHR22883">
    <property type="entry name" value="ZINC FINGER DHHC DOMAIN CONTAINING PROTEIN"/>
    <property type="match status" value="1"/>
</dbReference>
<evidence type="ECO:0000256" key="10">
    <source>
        <dbReference type="ARBA" id="ARBA00048048"/>
    </source>
</evidence>
<feature type="domain" description="Palmitoyltransferase DHHC" evidence="13">
    <location>
        <begin position="150"/>
        <end position="268"/>
    </location>
</feature>
<dbReference type="AlphaFoldDB" id="A0A2H4SFC8"/>
<protein>
    <recommendedName>
        <fullName evidence="11">Palmitoyltransferase</fullName>
        <ecNumber evidence="11">2.3.1.225</ecNumber>
    </recommendedName>
</protein>
<feature type="transmembrane region" description="Helical" evidence="11">
    <location>
        <begin position="20"/>
        <end position="43"/>
    </location>
</feature>
<proteinExistence type="inferred from homology"/>
<comment type="subcellular location">
    <subcellularLocation>
        <location evidence="1">Membrane</location>
        <topology evidence="1">Multi-pass membrane protein</topology>
    </subcellularLocation>
</comment>
<evidence type="ECO:0000256" key="6">
    <source>
        <dbReference type="ARBA" id="ARBA00023139"/>
    </source>
</evidence>
<feature type="transmembrane region" description="Helical" evidence="11">
    <location>
        <begin position="49"/>
        <end position="71"/>
    </location>
</feature>
<keyword evidence="3 11" id="KW-0812">Transmembrane</keyword>
<evidence type="ECO:0000313" key="14">
    <source>
        <dbReference type="EMBL" id="ATY61810.1"/>
    </source>
</evidence>
<keyword evidence="2 11" id="KW-0808">Transferase</keyword>
<keyword evidence="6" id="KW-0564">Palmitate</keyword>
<dbReference type="EC" id="2.3.1.225" evidence="11"/>
<evidence type="ECO:0000256" key="1">
    <source>
        <dbReference type="ARBA" id="ARBA00004141"/>
    </source>
</evidence>
<dbReference type="VEuPathDB" id="FungiDB:CCM_06495"/>
<feature type="transmembrane region" description="Helical" evidence="11">
    <location>
        <begin position="232"/>
        <end position="259"/>
    </location>
</feature>